<proteinExistence type="predicted"/>
<evidence type="ECO:0000313" key="1">
    <source>
        <dbReference type="EMBL" id="AGF93475.1"/>
    </source>
</evidence>
<organism evidence="1">
    <name type="scientific">uncultured organism</name>
    <dbReference type="NCBI Taxonomy" id="155900"/>
    <lineage>
        <taxon>unclassified sequences</taxon>
        <taxon>environmental samples</taxon>
    </lineage>
</organism>
<dbReference type="SUPFAM" id="SSF49899">
    <property type="entry name" value="Concanavalin A-like lectins/glucanases"/>
    <property type="match status" value="1"/>
</dbReference>
<dbReference type="EMBL" id="JX684093">
    <property type="protein sequence ID" value="AGF93475.1"/>
    <property type="molecule type" value="Genomic_DNA"/>
</dbReference>
<gene>
    <name evidence="1" type="ORF">FLSS-27_0024</name>
</gene>
<sequence length="249" mass="28961">MIGMGFNNRSIQLVIIILILFGFVVLSGVPAKGRTIKFSGYHWAVKNYTEHKRGPGPNYWSDSEDNVWLDKEENLHLKITERAGNWYSAEVYLKRFLGYGEYIFYLDPQKTELPDEVVLGLFLYGGPGEEVDIEISGWDENDEPNLQFVVQPAHIAGHLDKLKLNTMHEKRTFKIDWNEDRVIFTLIEGHHREPKDQDSVITEWIFTGYQVPDGKLYSRMNLWIFQGDPPEKREPAEITVEGFEFFKDS</sequence>
<reference evidence="1" key="1">
    <citation type="journal article" date="2013" name="Syst. Appl. Microbiol.">
        <title>New insights into the archaeal diversity of a hypersaline microbial mat obtained by a metagenomic approach.</title>
        <authorList>
            <person name="Lopez-Lopez A."/>
            <person name="Richter M."/>
            <person name="Pena A."/>
            <person name="Tamames J."/>
            <person name="Rossello-Mora R."/>
        </authorList>
    </citation>
    <scope>NUCLEOTIDE SEQUENCE</scope>
</reference>
<accession>M1PQP0</accession>
<name>M1PQP0_9ZZZZ</name>
<dbReference type="AlphaFoldDB" id="M1PQP0"/>
<dbReference type="InterPro" id="IPR013320">
    <property type="entry name" value="ConA-like_dom_sf"/>
</dbReference>
<evidence type="ECO:0008006" key="2">
    <source>
        <dbReference type="Google" id="ProtNLM"/>
    </source>
</evidence>
<protein>
    <recommendedName>
        <fullName evidence="2">GH16 domain-containing protein</fullName>
    </recommendedName>
</protein>
<dbReference type="Gene3D" id="2.60.120.200">
    <property type="match status" value="1"/>
</dbReference>